<evidence type="ECO:0000256" key="5">
    <source>
        <dbReference type="ARBA" id="ARBA00047317"/>
    </source>
</evidence>
<evidence type="ECO:0000256" key="6">
    <source>
        <dbReference type="RuleBase" id="RU365090"/>
    </source>
</evidence>
<dbReference type="EC" id="2.10.1.1" evidence="6"/>
<reference evidence="8 9" key="2">
    <citation type="submission" date="2023-12" db="EMBL/GenBank/DDBJ databases">
        <title>Description of an unclassified Opitutus bacterium of Verrucomicrobiota.</title>
        <authorList>
            <person name="Zhang D.-F."/>
        </authorList>
    </citation>
    <scope>NUCLEOTIDE SEQUENCE [LARGE SCALE GENOMIC DNA]</scope>
    <source>
        <strain evidence="8 9">WL0086</strain>
    </source>
</reference>
<dbReference type="InterPro" id="IPR008284">
    <property type="entry name" value="MoCF_biosynth_CS"/>
</dbReference>
<dbReference type="InterPro" id="IPR001453">
    <property type="entry name" value="MoaB/Mog_dom"/>
</dbReference>
<comment type="catalytic activity">
    <reaction evidence="5">
        <text>adenylyl-molybdopterin + molybdate = Mo-molybdopterin + AMP + H(+)</text>
        <dbReference type="Rhea" id="RHEA:35047"/>
        <dbReference type="ChEBI" id="CHEBI:15378"/>
        <dbReference type="ChEBI" id="CHEBI:36264"/>
        <dbReference type="ChEBI" id="CHEBI:62727"/>
        <dbReference type="ChEBI" id="CHEBI:71302"/>
        <dbReference type="ChEBI" id="CHEBI:456215"/>
        <dbReference type="EC" id="2.10.1.1"/>
    </reaction>
</comment>
<evidence type="ECO:0000256" key="2">
    <source>
        <dbReference type="ARBA" id="ARBA00005046"/>
    </source>
</evidence>
<dbReference type="SUPFAM" id="SSF63882">
    <property type="entry name" value="MoeA N-terminal region -like"/>
    <property type="match status" value="1"/>
</dbReference>
<keyword evidence="6" id="KW-0479">Metal-binding</keyword>
<dbReference type="Pfam" id="PF00994">
    <property type="entry name" value="MoCF_biosynth"/>
    <property type="match status" value="1"/>
</dbReference>
<evidence type="ECO:0000256" key="3">
    <source>
        <dbReference type="ARBA" id="ARBA00010763"/>
    </source>
</evidence>
<organism evidence="8 9">
    <name type="scientific">Actomonas aquatica</name>
    <dbReference type="NCBI Taxonomy" id="2866162"/>
    <lineage>
        <taxon>Bacteria</taxon>
        <taxon>Pseudomonadati</taxon>
        <taxon>Verrucomicrobiota</taxon>
        <taxon>Opitutia</taxon>
        <taxon>Opitutales</taxon>
        <taxon>Opitutaceae</taxon>
        <taxon>Actomonas</taxon>
    </lineage>
</organism>
<dbReference type="NCBIfam" id="TIGR00177">
    <property type="entry name" value="molyb_syn"/>
    <property type="match status" value="1"/>
</dbReference>
<comment type="cofactor">
    <cofactor evidence="6">
        <name>Mg(2+)</name>
        <dbReference type="ChEBI" id="CHEBI:18420"/>
    </cofactor>
</comment>
<protein>
    <recommendedName>
        <fullName evidence="6">Molybdopterin molybdenumtransferase</fullName>
        <ecNumber evidence="6">2.10.1.1</ecNumber>
    </recommendedName>
</protein>
<dbReference type="InterPro" id="IPR038987">
    <property type="entry name" value="MoeA-like"/>
</dbReference>
<dbReference type="SMART" id="SM00852">
    <property type="entry name" value="MoCF_biosynth"/>
    <property type="match status" value="1"/>
</dbReference>
<dbReference type="Gene3D" id="2.40.340.10">
    <property type="entry name" value="MoeA, C-terminal, domain IV"/>
    <property type="match status" value="1"/>
</dbReference>
<keyword evidence="6" id="KW-0460">Magnesium</keyword>
<evidence type="ECO:0000259" key="7">
    <source>
        <dbReference type="SMART" id="SM00852"/>
    </source>
</evidence>
<dbReference type="Pfam" id="PF03453">
    <property type="entry name" value="MoeA_N"/>
    <property type="match status" value="1"/>
</dbReference>
<dbReference type="Gene3D" id="2.170.190.11">
    <property type="entry name" value="Molybdopterin biosynthesis moea protein, domain 3"/>
    <property type="match status" value="1"/>
</dbReference>
<dbReference type="SUPFAM" id="SSF63867">
    <property type="entry name" value="MoeA C-terminal domain-like"/>
    <property type="match status" value="1"/>
</dbReference>
<dbReference type="InterPro" id="IPR036135">
    <property type="entry name" value="MoeA_linker/N_sf"/>
</dbReference>
<keyword evidence="6" id="KW-0808">Transferase</keyword>
<evidence type="ECO:0000256" key="4">
    <source>
        <dbReference type="ARBA" id="ARBA00023150"/>
    </source>
</evidence>
<dbReference type="InterPro" id="IPR036688">
    <property type="entry name" value="MoeA_C_domain_IV_sf"/>
</dbReference>
<dbReference type="SUPFAM" id="SSF53218">
    <property type="entry name" value="Molybdenum cofactor biosynthesis proteins"/>
    <property type="match status" value="1"/>
</dbReference>
<dbReference type="PROSITE" id="PS01079">
    <property type="entry name" value="MOCF_BIOSYNTHESIS_2"/>
    <property type="match status" value="1"/>
</dbReference>
<accession>A0ABZ1C7B5</accession>
<dbReference type="Proteomes" id="UP000738431">
    <property type="component" value="Chromosome"/>
</dbReference>
<dbReference type="InterPro" id="IPR005111">
    <property type="entry name" value="MoeA_C_domain_IV"/>
</dbReference>
<dbReference type="PANTHER" id="PTHR10192">
    <property type="entry name" value="MOLYBDOPTERIN BIOSYNTHESIS PROTEIN"/>
    <property type="match status" value="1"/>
</dbReference>
<dbReference type="RefSeq" id="WP_221031133.1">
    <property type="nucleotide sequence ID" value="NZ_CP139781.1"/>
</dbReference>
<comment type="pathway">
    <text evidence="2 6">Cofactor biosynthesis; molybdopterin biosynthesis.</text>
</comment>
<evidence type="ECO:0000256" key="1">
    <source>
        <dbReference type="ARBA" id="ARBA00002901"/>
    </source>
</evidence>
<dbReference type="EMBL" id="CP139781">
    <property type="protein sequence ID" value="WRQ86205.1"/>
    <property type="molecule type" value="Genomic_DNA"/>
</dbReference>
<comment type="function">
    <text evidence="1 6">Catalyzes the insertion of molybdate into adenylated molybdopterin with the concomitant release of AMP.</text>
</comment>
<dbReference type="InterPro" id="IPR005110">
    <property type="entry name" value="MoeA_linker/N"/>
</dbReference>
<dbReference type="Gene3D" id="3.40.980.10">
    <property type="entry name" value="MoaB/Mog-like domain"/>
    <property type="match status" value="1"/>
</dbReference>
<sequence>MLVTPAAATELITTHLAALPSEDCPLAAAHGRVLRQTITADRPLPPFDRITMDGFAVRSADLTDSSVERRLRCTGFQAAGMMAQTLAASGLCIEVATGAVLPNGTDAVIPYEETERDGETIIIPAGAVCESGQSLHRTGSDVATGTTLVAPGTRLSGREIAVAATVGAAQLRVAVRPSVAILATGDELVEVDAPHVGPHQIRRSNDYALRAALLQSGLTGRIERFHLRDHRPEIDATLRRVLAEFDLVLLTGGVSKGKLDHIPKALAELGVTNHLHGVAQRPGKPLWFGTSSRRTPVFALPGNPVSTYTCLHRYVLPALRHQLGATPPPPETVRLAEPFRFAKPLAFMLPVQVRDDGAGGRAAHPAPFNTSGDLGGLLGTDGFVELPAEATDFAAGDTFTFWRWT</sequence>
<evidence type="ECO:0000313" key="8">
    <source>
        <dbReference type="EMBL" id="WRQ86205.1"/>
    </source>
</evidence>
<evidence type="ECO:0000313" key="9">
    <source>
        <dbReference type="Proteomes" id="UP000738431"/>
    </source>
</evidence>
<keyword evidence="9" id="KW-1185">Reference proteome</keyword>
<dbReference type="Gene3D" id="3.90.105.10">
    <property type="entry name" value="Molybdopterin biosynthesis moea protein, domain 2"/>
    <property type="match status" value="1"/>
</dbReference>
<proteinExistence type="inferred from homology"/>
<dbReference type="Pfam" id="PF03454">
    <property type="entry name" value="MoeA_C"/>
    <property type="match status" value="1"/>
</dbReference>
<dbReference type="CDD" id="cd00887">
    <property type="entry name" value="MoeA"/>
    <property type="match status" value="1"/>
</dbReference>
<dbReference type="PANTHER" id="PTHR10192:SF5">
    <property type="entry name" value="GEPHYRIN"/>
    <property type="match status" value="1"/>
</dbReference>
<feature type="domain" description="MoaB/Mog" evidence="7">
    <location>
        <begin position="180"/>
        <end position="321"/>
    </location>
</feature>
<dbReference type="InterPro" id="IPR036425">
    <property type="entry name" value="MoaB/Mog-like_dom_sf"/>
</dbReference>
<name>A0ABZ1C7B5_9BACT</name>
<gene>
    <name evidence="8" type="ORF">K1X11_015425</name>
</gene>
<reference evidence="8 9" key="1">
    <citation type="submission" date="2021-08" db="EMBL/GenBank/DDBJ databases">
        <authorList>
            <person name="Zhang D."/>
            <person name="Zhang A."/>
            <person name="Wang L."/>
        </authorList>
    </citation>
    <scope>NUCLEOTIDE SEQUENCE [LARGE SCALE GENOMIC DNA]</scope>
    <source>
        <strain evidence="8 9">WL0086</strain>
    </source>
</reference>
<keyword evidence="4 6" id="KW-0501">Molybdenum cofactor biosynthesis</keyword>
<keyword evidence="6" id="KW-0500">Molybdenum</keyword>
<comment type="similarity">
    <text evidence="3 6">Belongs to the MoeA family.</text>
</comment>